<dbReference type="GO" id="GO:0005886">
    <property type="term" value="C:plasma membrane"/>
    <property type="evidence" value="ECO:0007669"/>
    <property type="project" value="UniProtKB-SubCell"/>
</dbReference>
<organism evidence="16 17">
    <name type="scientific">Streptococcus iniae</name>
    <name type="common">Streptococcus shiloi</name>
    <dbReference type="NCBI Taxonomy" id="1346"/>
    <lineage>
        <taxon>Bacteria</taxon>
        <taxon>Bacillati</taxon>
        <taxon>Bacillota</taxon>
        <taxon>Bacilli</taxon>
        <taxon>Lactobacillales</taxon>
        <taxon>Streptococcaceae</taxon>
        <taxon>Streptococcus</taxon>
    </lineage>
</organism>
<evidence type="ECO:0000256" key="14">
    <source>
        <dbReference type="SAM" id="Phobius"/>
    </source>
</evidence>
<dbReference type="PRINTS" id="PR01780">
    <property type="entry name" value="LANTIREGPROT"/>
</dbReference>
<keyword evidence="12" id="KW-0902">Two-component regulatory system</keyword>
<reference evidence="16 17" key="1">
    <citation type="submission" date="2018-06" db="EMBL/GenBank/DDBJ databases">
        <title>Mutators as drivers of adaptation in pathogenic bacteria and a risk factor for host jumps and vaccine escape.</title>
        <authorList>
            <person name="Barnes A.C."/>
            <person name="Silayeva O."/>
        </authorList>
    </citation>
    <scope>NUCLEOTIDE SEQUENCE [LARGE SCALE GENOMIC DNA]</scope>
    <source>
        <strain evidence="16 17">QMA0445</strain>
    </source>
</reference>
<dbReference type="OrthoDB" id="84942at2"/>
<keyword evidence="4" id="KW-1003">Cell membrane</keyword>
<feature type="transmembrane region" description="Helical" evidence="14">
    <location>
        <begin position="150"/>
        <end position="172"/>
    </location>
</feature>
<feature type="domain" description="Histidine kinase" evidence="15">
    <location>
        <begin position="240"/>
        <end position="447"/>
    </location>
</feature>
<dbReference type="InterPro" id="IPR005467">
    <property type="entry name" value="His_kinase_dom"/>
</dbReference>
<accession>A0A3L8GR75</accession>
<dbReference type="SUPFAM" id="SSF47384">
    <property type="entry name" value="Homodimeric domain of signal transducing histidine kinase"/>
    <property type="match status" value="1"/>
</dbReference>
<dbReference type="RefSeq" id="WP_016355796.1">
    <property type="nucleotide sequence ID" value="NZ_CP017952.1"/>
</dbReference>
<keyword evidence="9 16" id="KW-0418">Kinase</keyword>
<dbReference type="Gene3D" id="1.10.287.130">
    <property type="match status" value="1"/>
</dbReference>
<evidence type="ECO:0000256" key="11">
    <source>
        <dbReference type="ARBA" id="ARBA00022989"/>
    </source>
</evidence>
<dbReference type="SUPFAM" id="SSF55874">
    <property type="entry name" value="ATPase domain of HSP90 chaperone/DNA topoisomerase II/histidine kinase"/>
    <property type="match status" value="1"/>
</dbReference>
<evidence type="ECO:0000256" key="4">
    <source>
        <dbReference type="ARBA" id="ARBA00022475"/>
    </source>
</evidence>
<evidence type="ECO:0000256" key="10">
    <source>
        <dbReference type="ARBA" id="ARBA00022840"/>
    </source>
</evidence>
<dbReference type="InterPro" id="IPR036097">
    <property type="entry name" value="HisK_dim/P_sf"/>
</dbReference>
<dbReference type="GO" id="GO:0005524">
    <property type="term" value="F:ATP binding"/>
    <property type="evidence" value="ECO:0007669"/>
    <property type="project" value="UniProtKB-KW"/>
</dbReference>
<dbReference type="EMBL" id="QLQD01000016">
    <property type="protein sequence ID" value="RLU58934.1"/>
    <property type="molecule type" value="Genomic_DNA"/>
</dbReference>
<name>A0A3L8GR75_STRIN</name>
<dbReference type="PROSITE" id="PS50109">
    <property type="entry name" value="HIS_KIN"/>
    <property type="match status" value="1"/>
</dbReference>
<dbReference type="Pfam" id="PF00512">
    <property type="entry name" value="HisKA"/>
    <property type="match status" value="1"/>
</dbReference>
<gene>
    <name evidence="16" type="ORF">DIY07_01200</name>
</gene>
<evidence type="ECO:0000313" key="16">
    <source>
        <dbReference type="EMBL" id="RLU58934.1"/>
    </source>
</evidence>
<keyword evidence="6" id="KW-0808">Transferase</keyword>
<dbReference type="InterPro" id="IPR003661">
    <property type="entry name" value="HisK_dim/P_dom"/>
</dbReference>
<keyword evidence="7 14" id="KW-0812">Transmembrane</keyword>
<dbReference type="STRING" id="1346.BMF34_01470"/>
<keyword evidence="5" id="KW-0597">Phosphoprotein</keyword>
<dbReference type="InterPro" id="IPR036890">
    <property type="entry name" value="HATPase_C_sf"/>
</dbReference>
<dbReference type="EC" id="2.7.13.3" evidence="3"/>
<evidence type="ECO:0000256" key="12">
    <source>
        <dbReference type="ARBA" id="ARBA00023012"/>
    </source>
</evidence>
<evidence type="ECO:0000256" key="6">
    <source>
        <dbReference type="ARBA" id="ARBA00022679"/>
    </source>
</evidence>
<evidence type="ECO:0000256" key="7">
    <source>
        <dbReference type="ARBA" id="ARBA00022692"/>
    </source>
</evidence>
<dbReference type="Gene3D" id="3.30.565.10">
    <property type="entry name" value="Histidine kinase-like ATPase, C-terminal domain"/>
    <property type="match status" value="1"/>
</dbReference>
<dbReference type="Pfam" id="PF02518">
    <property type="entry name" value="HATPase_c"/>
    <property type="match status" value="1"/>
</dbReference>
<evidence type="ECO:0000256" key="3">
    <source>
        <dbReference type="ARBA" id="ARBA00012438"/>
    </source>
</evidence>
<dbReference type="PANTHER" id="PTHR45528">
    <property type="entry name" value="SENSOR HISTIDINE KINASE CPXA"/>
    <property type="match status" value="1"/>
</dbReference>
<evidence type="ECO:0000259" key="15">
    <source>
        <dbReference type="PROSITE" id="PS50109"/>
    </source>
</evidence>
<proteinExistence type="predicted"/>
<evidence type="ECO:0000313" key="17">
    <source>
        <dbReference type="Proteomes" id="UP000269148"/>
    </source>
</evidence>
<dbReference type="SMART" id="SM00388">
    <property type="entry name" value="HisKA"/>
    <property type="match status" value="1"/>
</dbReference>
<keyword evidence="11 14" id="KW-1133">Transmembrane helix</keyword>
<evidence type="ECO:0000256" key="5">
    <source>
        <dbReference type="ARBA" id="ARBA00022553"/>
    </source>
</evidence>
<evidence type="ECO:0000256" key="8">
    <source>
        <dbReference type="ARBA" id="ARBA00022741"/>
    </source>
</evidence>
<dbReference type="SMART" id="SM00387">
    <property type="entry name" value="HATPase_c"/>
    <property type="match status" value="1"/>
</dbReference>
<comment type="catalytic activity">
    <reaction evidence="1">
        <text>ATP + protein L-histidine = ADP + protein N-phospho-L-histidine.</text>
        <dbReference type="EC" id="2.7.13.3"/>
    </reaction>
</comment>
<evidence type="ECO:0000256" key="9">
    <source>
        <dbReference type="ARBA" id="ARBA00022777"/>
    </source>
</evidence>
<comment type="subcellular location">
    <subcellularLocation>
        <location evidence="2">Cell membrane</location>
        <topology evidence="2">Multi-pass membrane protein</topology>
    </subcellularLocation>
</comment>
<dbReference type="AlphaFoldDB" id="A0A3L8GR75"/>
<dbReference type="InterPro" id="IPR008358">
    <property type="entry name" value="Sig_transdc_His_kin/Pase_MprB"/>
</dbReference>
<evidence type="ECO:0000256" key="2">
    <source>
        <dbReference type="ARBA" id="ARBA00004651"/>
    </source>
</evidence>
<keyword evidence="13 14" id="KW-0472">Membrane</keyword>
<dbReference type="InterPro" id="IPR003594">
    <property type="entry name" value="HATPase_dom"/>
</dbReference>
<evidence type="ECO:0000256" key="13">
    <source>
        <dbReference type="ARBA" id="ARBA00023136"/>
    </source>
</evidence>
<protein>
    <recommendedName>
        <fullName evidence="3">histidine kinase</fullName>
        <ecNumber evidence="3">2.7.13.3</ecNumber>
    </recommendedName>
</protein>
<evidence type="ECO:0000256" key="1">
    <source>
        <dbReference type="ARBA" id="ARBA00000085"/>
    </source>
</evidence>
<comment type="caution">
    <text evidence="16">The sequence shown here is derived from an EMBL/GenBank/DDBJ whole genome shotgun (WGS) entry which is preliminary data.</text>
</comment>
<keyword evidence="8" id="KW-0547">Nucleotide-binding</keyword>
<dbReference type="PANTHER" id="PTHR45528:SF1">
    <property type="entry name" value="SENSOR HISTIDINE KINASE CPXA"/>
    <property type="match status" value="1"/>
</dbReference>
<sequence length="447" mass="51979">MGNRKGLKYLIAKFAIYELVYTFFIIVIAYLLLNFLMYNNIVYPANYPEKNVTKIVKKFKQSKLEVDDIPYYYDYTLIEDKRVIETTIDKKFKNLVETAKKNGESRTDEIIGNKIFRYFSTDNNELILSYRVTVIPASAKIYRIFGNFELFYIFVLLMIWGIGFMIIISRSYNILLKEIKKISSTNLYIQEMELDFPREKSKYKEISNVLETLDKLAKSLKESLQNQWEMQERQKDLIDSVTHDVRTPITLIKGNIELFKEDIHYNSNEYILQVENGVNRLEKYIDKLSQFTDITIADKEKVDFSVLEYWISLLDNICTTYNRQLNIINKDISTIYLDKEGMAVVLQNIIVNAVENSQEGSKITVSFSDFEDSYTMTVSDEGYGFDDNILTSATQKYVTTKKNDSVTNGVGLYTVKTIVEQNNGTLNISNINDEIKTGAVIKIIFKK</sequence>
<feature type="transmembrane region" description="Helical" evidence="14">
    <location>
        <begin position="12"/>
        <end position="33"/>
    </location>
</feature>
<dbReference type="Proteomes" id="UP000269148">
    <property type="component" value="Unassembled WGS sequence"/>
</dbReference>
<dbReference type="InterPro" id="IPR050398">
    <property type="entry name" value="HssS/ArlS-like"/>
</dbReference>
<dbReference type="CDD" id="cd00082">
    <property type="entry name" value="HisKA"/>
    <property type="match status" value="1"/>
</dbReference>
<keyword evidence="10" id="KW-0067">ATP-binding</keyword>
<dbReference type="GO" id="GO:0000155">
    <property type="term" value="F:phosphorelay sensor kinase activity"/>
    <property type="evidence" value="ECO:0007669"/>
    <property type="project" value="InterPro"/>
</dbReference>